<dbReference type="Pfam" id="PF06305">
    <property type="entry name" value="LapA_dom"/>
    <property type="match status" value="1"/>
</dbReference>
<keyword evidence="3 6" id="KW-1133">Transmembrane helix</keyword>
<evidence type="ECO:0000259" key="7">
    <source>
        <dbReference type="Pfam" id="PF06305"/>
    </source>
</evidence>
<feature type="transmembrane region" description="Helical" evidence="6">
    <location>
        <begin position="7"/>
        <end position="25"/>
    </location>
</feature>
<evidence type="ECO:0000256" key="5">
    <source>
        <dbReference type="SAM" id="Coils"/>
    </source>
</evidence>
<feature type="coiled-coil region" evidence="5">
    <location>
        <begin position="68"/>
        <end position="95"/>
    </location>
</feature>
<evidence type="ECO:0000313" key="8">
    <source>
        <dbReference type="EMBL" id="TGD73477.1"/>
    </source>
</evidence>
<evidence type="ECO:0000256" key="1">
    <source>
        <dbReference type="ARBA" id="ARBA00022475"/>
    </source>
</evidence>
<sequence length="101" mass="10813">MKLLRKLLIVAIALLMVAIGVLFAVQNEIAVPLDLLLFSFEPHSLALWLLLAFALGGVLGLLMSSAILLQMRARLGAARRQLVRAQSEAEALRSAPPAAGE</sequence>
<evidence type="ECO:0000256" key="2">
    <source>
        <dbReference type="ARBA" id="ARBA00022692"/>
    </source>
</evidence>
<dbReference type="AlphaFoldDB" id="A0A4Z0M217"/>
<reference evidence="8 9" key="1">
    <citation type="submission" date="2019-04" db="EMBL/GenBank/DDBJ databases">
        <title>Taxonomy of novel Haliea sp. from mangrove soil of West Coast of India.</title>
        <authorList>
            <person name="Verma A."/>
            <person name="Kumar P."/>
            <person name="Krishnamurthi S."/>
        </authorList>
    </citation>
    <scope>NUCLEOTIDE SEQUENCE [LARGE SCALE GENOMIC DNA]</scope>
    <source>
        <strain evidence="8 9">SAOS-164</strain>
    </source>
</reference>
<evidence type="ECO:0000256" key="6">
    <source>
        <dbReference type="SAM" id="Phobius"/>
    </source>
</evidence>
<dbReference type="EMBL" id="SRLE01000007">
    <property type="protein sequence ID" value="TGD73477.1"/>
    <property type="molecule type" value="Genomic_DNA"/>
</dbReference>
<evidence type="ECO:0000256" key="3">
    <source>
        <dbReference type="ARBA" id="ARBA00022989"/>
    </source>
</evidence>
<dbReference type="RefSeq" id="WP_135443674.1">
    <property type="nucleotide sequence ID" value="NZ_SRLE01000007.1"/>
</dbReference>
<gene>
    <name evidence="8" type="ORF">E4634_10630</name>
</gene>
<proteinExistence type="predicted"/>
<keyword evidence="5" id="KW-0175">Coiled coil</keyword>
<comment type="caution">
    <text evidence="8">The sequence shown here is derived from an EMBL/GenBank/DDBJ whole genome shotgun (WGS) entry which is preliminary data.</text>
</comment>
<keyword evidence="1" id="KW-1003">Cell membrane</keyword>
<dbReference type="OrthoDB" id="6121208at2"/>
<organism evidence="8 9">
    <name type="scientific">Mangrovimicrobium sediminis</name>
    <dbReference type="NCBI Taxonomy" id="2562682"/>
    <lineage>
        <taxon>Bacteria</taxon>
        <taxon>Pseudomonadati</taxon>
        <taxon>Pseudomonadota</taxon>
        <taxon>Gammaproteobacteria</taxon>
        <taxon>Cellvibrionales</taxon>
        <taxon>Halieaceae</taxon>
        <taxon>Mangrovimicrobium</taxon>
    </lineage>
</organism>
<feature type="domain" description="Lipopolysaccharide assembly protein A" evidence="7">
    <location>
        <begin position="26"/>
        <end position="89"/>
    </location>
</feature>
<name>A0A4Z0M217_9GAMM</name>
<protein>
    <submittedName>
        <fullName evidence="8">DUF1049 domain-containing protein</fullName>
    </submittedName>
</protein>
<keyword evidence="9" id="KW-1185">Reference proteome</keyword>
<dbReference type="Proteomes" id="UP000298050">
    <property type="component" value="Unassembled WGS sequence"/>
</dbReference>
<evidence type="ECO:0000313" key="9">
    <source>
        <dbReference type="Proteomes" id="UP000298050"/>
    </source>
</evidence>
<keyword evidence="2 6" id="KW-0812">Transmembrane</keyword>
<accession>A0A4Z0M217</accession>
<evidence type="ECO:0000256" key="4">
    <source>
        <dbReference type="ARBA" id="ARBA00023136"/>
    </source>
</evidence>
<dbReference type="GO" id="GO:0005886">
    <property type="term" value="C:plasma membrane"/>
    <property type="evidence" value="ECO:0007669"/>
    <property type="project" value="InterPro"/>
</dbReference>
<dbReference type="InterPro" id="IPR010445">
    <property type="entry name" value="LapA_dom"/>
</dbReference>
<feature type="transmembrane region" description="Helical" evidence="6">
    <location>
        <begin position="45"/>
        <end position="69"/>
    </location>
</feature>
<keyword evidence="4 6" id="KW-0472">Membrane</keyword>